<reference evidence="1 2" key="2">
    <citation type="journal article" date="2016" name="Microb. Ecol.">
        <title>Genome Characteristics of a Novel Type I Methanotroph (Sn10-6) Isolated from a Flooded Indian Rice Field.</title>
        <authorList>
            <person name="Rahalkar M.C."/>
            <person name="Pandit P.S."/>
            <person name="Dhakephalkar P.K."/>
            <person name="Pore S."/>
            <person name="Arora P."/>
            <person name="Kapse N."/>
        </authorList>
    </citation>
    <scope>NUCLEOTIDE SEQUENCE [LARGE SCALE GENOMIC DNA]</scope>
    <source>
        <strain evidence="1 2">Sn10-6</strain>
    </source>
</reference>
<proteinExistence type="predicted"/>
<sequence>MATYDAQILQRRDTAANWHSANPILEPGEVGYEIVPDYGDKMKVGDGITAWDDLPYAYAGLGSNTFTGAQNEAHGDPVASASTVNLNTATGNFVEITGTTQINLITLSDGFERTVRFSGVLTLKHGTKLILLGGENIITAPGDVAIFRGDAANAVQMVAYSRADGKALKETTVASSIYNKRGHNIASAASIRIPPKITSRNHLS</sequence>
<dbReference type="Proteomes" id="UP000033684">
    <property type="component" value="Unassembled WGS sequence"/>
</dbReference>
<dbReference type="RefSeq" id="WP_045777733.1">
    <property type="nucleotide sequence ID" value="NZ_LAJX01000004.1"/>
</dbReference>
<gene>
    <name evidence="1" type="ORF">VZ94_00615</name>
</gene>
<comment type="caution">
    <text evidence="1">The sequence shown here is derived from an EMBL/GenBank/DDBJ whole genome shotgun (WGS) entry which is preliminary data.</text>
</comment>
<dbReference type="EMBL" id="LAJX01000004">
    <property type="protein sequence ID" value="KJV08094.1"/>
    <property type="molecule type" value="Genomic_DNA"/>
</dbReference>
<organism evidence="1 2">
    <name type="scientific">Methylocucumis oryzae</name>
    <dbReference type="NCBI Taxonomy" id="1632867"/>
    <lineage>
        <taxon>Bacteria</taxon>
        <taxon>Pseudomonadati</taxon>
        <taxon>Pseudomonadota</taxon>
        <taxon>Gammaproteobacteria</taxon>
        <taxon>Methylococcales</taxon>
        <taxon>Methylococcaceae</taxon>
        <taxon>Methylocucumis</taxon>
    </lineage>
</organism>
<evidence type="ECO:0000313" key="2">
    <source>
        <dbReference type="Proteomes" id="UP000033684"/>
    </source>
</evidence>
<dbReference type="OrthoDB" id="6054389at2"/>
<dbReference type="SUPFAM" id="SSF69349">
    <property type="entry name" value="Phage fibre proteins"/>
    <property type="match status" value="1"/>
</dbReference>
<accession>A0A0F3IR77</accession>
<protein>
    <submittedName>
        <fullName evidence="1">Uncharacterized protein</fullName>
    </submittedName>
</protein>
<dbReference type="AlphaFoldDB" id="A0A0F3IR77"/>
<reference evidence="2" key="1">
    <citation type="submission" date="2015-03" db="EMBL/GenBank/DDBJ databases">
        <title>Draft genome sequence of a novel methanotroph (Sn10-6) isolated from flooded ricefield rhizosphere in India.</title>
        <authorList>
            <person name="Pandit P.S."/>
            <person name="Pore S.D."/>
            <person name="Arora P."/>
            <person name="Kapse N.G."/>
            <person name="Dhakephalkar P.K."/>
            <person name="Rahalkar M.C."/>
        </authorList>
    </citation>
    <scope>NUCLEOTIDE SEQUENCE [LARGE SCALE GENOMIC DNA]</scope>
    <source>
        <strain evidence="2">Sn10-6</strain>
    </source>
</reference>
<evidence type="ECO:0000313" key="1">
    <source>
        <dbReference type="EMBL" id="KJV08094.1"/>
    </source>
</evidence>
<keyword evidence="2" id="KW-1185">Reference proteome</keyword>
<name>A0A0F3IR77_9GAMM</name>